<name>A0A7R9LT76_9ACAR</name>
<sequence length="407" mass="45828">MSDHLSDQLCHIGIDDTADDHMDSTDTIGDTVYSKHWLFKCLVNAVKIVNGEKSGDGDDGSGGDSEGSAQEPIELDERSEEELSILWDMSTNEDVMAFLYEIKAMDLFETIITRTNSPRFAEISAGILANIAINSDICLNLANKQHFRQLIVDSMSSSDIPFVIQVIRIVSASLSNSETQALWLQTIRDNSDHFLQTIHYTLENCLNCDLLKSVILVINKMLYLDDTIGQLWLAFDRRYECVKCLLEASDHLLSEDPENIEFMDYLWLVVHTLSLSGNDFTETQLVSNRSELLALFRRYICDSFGDSVDYIIASAHRAGALSAAISLTNQILCLSTYSSVEVLFVPQLCDCLQQLLHNCGEYLKQLSSESTHEISYQLAFDGLTAIQDIYRDFSQKRLHSVDKPQSR</sequence>
<reference evidence="5" key="1">
    <citation type="submission" date="2020-11" db="EMBL/GenBank/DDBJ databases">
        <authorList>
            <person name="Tran Van P."/>
        </authorList>
    </citation>
    <scope>NUCLEOTIDE SEQUENCE</scope>
</reference>
<protein>
    <recommendedName>
        <fullName evidence="7">Protein saal1</fullName>
    </recommendedName>
</protein>
<accession>A0A7R9LT76</accession>
<evidence type="ECO:0000313" key="5">
    <source>
        <dbReference type="EMBL" id="CAD7647471.1"/>
    </source>
</evidence>
<evidence type="ECO:0000256" key="1">
    <source>
        <dbReference type="ARBA" id="ARBA00004123"/>
    </source>
</evidence>
<evidence type="ECO:0000256" key="2">
    <source>
        <dbReference type="ARBA" id="ARBA00023242"/>
    </source>
</evidence>
<dbReference type="GO" id="GO:0005634">
    <property type="term" value="C:nucleus"/>
    <property type="evidence" value="ECO:0007669"/>
    <property type="project" value="UniProtKB-SubCell"/>
</dbReference>
<feature type="region of interest" description="Disordered" evidence="4">
    <location>
        <begin position="53"/>
        <end position="78"/>
    </location>
</feature>
<dbReference type="AlphaFoldDB" id="A0A7R9LT76"/>
<dbReference type="PANTHER" id="PTHR23424">
    <property type="entry name" value="SERUM AMYLOID A"/>
    <property type="match status" value="1"/>
</dbReference>
<dbReference type="InterPro" id="IPR052464">
    <property type="entry name" value="Synovial_Prolif_Regulator"/>
</dbReference>
<dbReference type="Proteomes" id="UP000728032">
    <property type="component" value="Unassembled WGS sequence"/>
</dbReference>
<comment type="subcellular location">
    <subcellularLocation>
        <location evidence="1">Nucleus</location>
    </subcellularLocation>
</comment>
<dbReference type="EMBL" id="OC917584">
    <property type="protein sequence ID" value="CAD7647471.1"/>
    <property type="molecule type" value="Genomic_DNA"/>
</dbReference>
<evidence type="ECO:0000313" key="6">
    <source>
        <dbReference type="Proteomes" id="UP000728032"/>
    </source>
</evidence>
<evidence type="ECO:0000256" key="4">
    <source>
        <dbReference type="SAM" id="MobiDB-lite"/>
    </source>
</evidence>
<dbReference type="EMBL" id="CAJPVJ010002759">
    <property type="protein sequence ID" value="CAG2166750.1"/>
    <property type="molecule type" value="Genomic_DNA"/>
</dbReference>
<evidence type="ECO:0000256" key="3">
    <source>
        <dbReference type="ARBA" id="ARBA00038401"/>
    </source>
</evidence>
<organism evidence="5">
    <name type="scientific">Oppiella nova</name>
    <dbReference type="NCBI Taxonomy" id="334625"/>
    <lineage>
        <taxon>Eukaryota</taxon>
        <taxon>Metazoa</taxon>
        <taxon>Ecdysozoa</taxon>
        <taxon>Arthropoda</taxon>
        <taxon>Chelicerata</taxon>
        <taxon>Arachnida</taxon>
        <taxon>Acari</taxon>
        <taxon>Acariformes</taxon>
        <taxon>Sarcoptiformes</taxon>
        <taxon>Oribatida</taxon>
        <taxon>Brachypylina</taxon>
        <taxon>Oppioidea</taxon>
        <taxon>Oppiidae</taxon>
        <taxon>Oppiella</taxon>
    </lineage>
</organism>
<gene>
    <name evidence="5" type="ORF">ONB1V03_LOCUS6265</name>
</gene>
<dbReference type="PANTHER" id="PTHR23424:SF23">
    <property type="entry name" value="PROTEIN SAAL1"/>
    <property type="match status" value="1"/>
</dbReference>
<comment type="similarity">
    <text evidence="3">Belongs to the SAAL1 family.</text>
</comment>
<dbReference type="OrthoDB" id="2156856at2759"/>
<evidence type="ECO:0008006" key="7">
    <source>
        <dbReference type="Google" id="ProtNLM"/>
    </source>
</evidence>
<keyword evidence="6" id="KW-1185">Reference proteome</keyword>
<proteinExistence type="inferred from homology"/>
<keyword evidence="2" id="KW-0539">Nucleus</keyword>